<dbReference type="GO" id="GO:0061630">
    <property type="term" value="F:ubiquitin protein ligase activity"/>
    <property type="evidence" value="ECO:0007669"/>
    <property type="project" value="UniProtKB-EC"/>
</dbReference>
<keyword evidence="11" id="KW-1185">Reference proteome</keyword>
<dbReference type="InterPro" id="IPR036020">
    <property type="entry name" value="WW_dom_sf"/>
</dbReference>
<dbReference type="Gene3D" id="3.90.1750.10">
    <property type="entry name" value="Hect, E3 ligase catalytic domains"/>
    <property type="match status" value="1"/>
</dbReference>
<dbReference type="InterPro" id="IPR040524">
    <property type="entry name" value="HECW1_helix"/>
</dbReference>
<comment type="caution">
    <text evidence="6">Lacks conserved residue(s) required for the propagation of feature annotation.</text>
</comment>
<dbReference type="Proteomes" id="UP000735302">
    <property type="component" value="Unassembled WGS sequence"/>
</dbReference>
<dbReference type="GO" id="GO:0005737">
    <property type="term" value="C:cytoplasm"/>
    <property type="evidence" value="ECO:0007669"/>
    <property type="project" value="UniProtKB-ARBA"/>
</dbReference>
<comment type="catalytic activity">
    <reaction evidence="1">
        <text>S-ubiquitinyl-[E2 ubiquitin-conjugating enzyme]-L-cysteine + [acceptor protein]-L-lysine = [E2 ubiquitin-conjugating enzyme]-L-cysteine + N(6)-ubiquitinyl-[acceptor protein]-L-lysine.</text>
        <dbReference type="EC" id="2.3.2.26"/>
    </reaction>
</comment>
<dbReference type="InterPro" id="IPR000569">
    <property type="entry name" value="HECT_dom"/>
</dbReference>
<dbReference type="InterPro" id="IPR035983">
    <property type="entry name" value="Hect_E3_ubiquitin_ligase"/>
</dbReference>
<dbReference type="Pfam" id="PF18436">
    <property type="entry name" value="HECW1_helix"/>
    <property type="match status" value="1"/>
</dbReference>
<evidence type="ECO:0000256" key="4">
    <source>
        <dbReference type="ARBA" id="ARBA00022679"/>
    </source>
</evidence>
<dbReference type="PROSITE" id="PS50020">
    <property type="entry name" value="WW_DOMAIN_2"/>
    <property type="match status" value="1"/>
</dbReference>
<evidence type="ECO:0000256" key="1">
    <source>
        <dbReference type="ARBA" id="ARBA00000885"/>
    </source>
</evidence>
<feature type="region of interest" description="Disordered" evidence="7">
    <location>
        <begin position="95"/>
        <end position="123"/>
    </location>
</feature>
<gene>
    <name evidence="10" type="ORF">PoB_003500000</name>
</gene>
<evidence type="ECO:0000256" key="5">
    <source>
        <dbReference type="ARBA" id="ARBA00022786"/>
    </source>
</evidence>
<dbReference type="EMBL" id="BLXT01003960">
    <property type="protein sequence ID" value="GFO08495.1"/>
    <property type="molecule type" value="Genomic_DNA"/>
</dbReference>
<evidence type="ECO:0000259" key="8">
    <source>
        <dbReference type="PROSITE" id="PS50020"/>
    </source>
</evidence>
<evidence type="ECO:0000259" key="9">
    <source>
        <dbReference type="PROSITE" id="PS50237"/>
    </source>
</evidence>
<dbReference type="GO" id="GO:0016567">
    <property type="term" value="P:protein ubiquitination"/>
    <property type="evidence" value="ECO:0007669"/>
    <property type="project" value="TreeGrafter"/>
</dbReference>
<dbReference type="SMART" id="SM00456">
    <property type="entry name" value="WW"/>
    <property type="match status" value="1"/>
</dbReference>
<dbReference type="PROSITE" id="PS50237">
    <property type="entry name" value="HECT"/>
    <property type="match status" value="1"/>
</dbReference>
<organism evidence="10 11">
    <name type="scientific">Plakobranchus ocellatus</name>
    <dbReference type="NCBI Taxonomy" id="259542"/>
    <lineage>
        <taxon>Eukaryota</taxon>
        <taxon>Metazoa</taxon>
        <taxon>Spiralia</taxon>
        <taxon>Lophotrochozoa</taxon>
        <taxon>Mollusca</taxon>
        <taxon>Gastropoda</taxon>
        <taxon>Heterobranchia</taxon>
        <taxon>Euthyneura</taxon>
        <taxon>Panpulmonata</taxon>
        <taxon>Sacoglossa</taxon>
        <taxon>Placobranchoidea</taxon>
        <taxon>Plakobranchidae</taxon>
        <taxon>Plakobranchus</taxon>
    </lineage>
</organism>
<evidence type="ECO:0000256" key="6">
    <source>
        <dbReference type="PROSITE-ProRule" id="PRU00104"/>
    </source>
</evidence>
<evidence type="ECO:0000256" key="7">
    <source>
        <dbReference type="SAM" id="MobiDB-lite"/>
    </source>
</evidence>
<dbReference type="InterPro" id="IPR050409">
    <property type="entry name" value="E3_ubiq-protein_ligase"/>
</dbReference>
<keyword evidence="4" id="KW-0808">Transferase</keyword>
<dbReference type="EC" id="2.3.2.26" evidence="3"/>
<dbReference type="InterPro" id="IPR001202">
    <property type="entry name" value="WW_dom"/>
</dbReference>
<dbReference type="PROSITE" id="PS01159">
    <property type="entry name" value="WW_DOMAIN_1"/>
    <property type="match status" value="1"/>
</dbReference>
<dbReference type="SUPFAM" id="SSF56204">
    <property type="entry name" value="Hect, E3 ligase catalytic domain"/>
    <property type="match status" value="1"/>
</dbReference>
<dbReference type="Gene3D" id="2.20.70.10">
    <property type="match status" value="1"/>
</dbReference>
<protein>
    <recommendedName>
        <fullName evidence="3">HECT-type E3 ubiquitin transferase</fullName>
        <ecNumber evidence="3">2.3.2.26</ecNumber>
    </recommendedName>
</protein>
<dbReference type="GO" id="GO:0006511">
    <property type="term" value="P:ubiquitin-dependent protein catabolic process"/>
    <property type="evidence" value="ECO:0007669"/>
    <property type="project" value="TreeGrafter"/>
</dbReference>
<dbReference type="CDD" id="cd00201">
    <property type="entry name" value="WW"/>
    <property type="match status" value="1"/>
</dbReference>
<proteinExistence type="predicted"/>
<accession>A0AAV4AMB7</accession>
<feature type="domain" description="HECT" evidence="9">
    <location>
        <begin position="276"/>
        <end position="378"/>
    </location>
</feature>
<dbReference type="FunFam" id="3.90.1750.10:FF:000079">
    <property type="entry name" value="E3 ubiquitin-protein ligase"/>
    <property type="match status" value="1"/>
</dbReference>
<evidence type="ECO:0000313" key="11">
    <source>
        <dbReference type="Proteomes" id="UP000735302"/>
    </source>
</evidence>
<name>A0AAV4AMB7_9GAST</name>
<comment type="caution">
    <text evidence="10">The sequence shown here is derived from an EMBL/GenBank/DDBJ whole genome shotgun (WGS) entry which is preliminary data.</text>
</comment>
<dbReference type="GO" id="GO:0048814">
    <property type="term" value="P:regulation of dendrite morphogenesis"/>
    <property type="evidence" value="ECO:0007669"/>
    <property type="project" value="TreeGrafter"/>
</dbReference>
<dbReference type="Pfam" id="PF00632">
    <property type="entry name" value="HECT"/>
    <property type="match status" value="1"/>
</dbReference>
<comment type="pathway">
    <text evidence="2">Protein modification; protein ubiquitination.</text>
</comment>
<dbReference type="AlphaFoldDB" id="A0AAV4AMB7"/>
<dbReference type="PANTHER" id="PTHR11254:SF320">
    <property type="entry name" value="HECT-TYPE E3 UBIQUITIN TRANSFERASE"/>
    <property type="match status" value="1"/>
</dbReference>
<reference evidence="10 11" key="1">
    <citation type="journal article" date="2021" name="Elife">
        <title>Chloroplast acquisition without the gene transfer in kleptoplastic sea slugs, Plakobranchus ocellatus.</title>
        <authorList>
            <person name="Maeda T."/>
            <person name="Takahashi S."/>
            <person name="Yoshida T."/>
            <person name="Shimamura S."/>
            <person name="Takaki Y."/>
            <person name="Nagai Y."/>
            <person name="Toyoda A."/>
            <person name="Suzuki Y."/>
            <person name="Arimoto A."/>
            <person name="Ishii H."/>
            <person name="Satoh N."/>
            <person name="Nishiyama T."/>
            <person name="Hasebe M."/>
            <person name="Maruyama T."/>
            <person name="Minagawa J."/>
            <person name="Obokata J."/>
            <person name="Shigenobu S."/>
        </authorList>
    </citation>
    <scope>NUCLEOTIDE SEQUENCE [LARGE SCALE GENOMIC DNA]</scope>
</reference>
<dbReference type="SUPFAM" id="SSF51045">
    <property type="entry name" value="WW domain"/>
    <property type="match status" value="1"/>
</dbReference>
<feature type="domain" description="WW" evidence="8">
    <location>
        <begin position="45"/>
        <end position="78"/>
    </location>
</feature>
<evidence type="ECO:0000256" key="2">
    <source>
        <dbReference type="ARBA" id="ARBA00004906"/>
    </source>
</evidence>
<evidence type="ECO:0000313" key="10">
    <source>
        <dbReference type="EMBL" id="GFO08495.1"/>
    </source>
</evidence>
<keyword evidence="5 6" id="KW-0833">Ubl conjugation pathway</keyword>
<evidence type="ECO:0000256" key="3">
    <source>
        <dbReference type="ARBA" id="ARBA00012485"/>
    </source>
</evidence>
<dbReference type="PANTHER" id="PTHR11254">
    <property type="entry name" value="HECT DOMAIN UBIQUITIN-PROTEIN LIGASE"/>
    <property type="match status" value="1"/>
</dbReference>
<sequence length="378" mass="43623">MVDYNRNSKLKHMITKIRRDPKLFERYQHNRDIVSFVNRFCDTSKELPHRWEMKYDRSGKAFFIDHFLRTTTFMDPRLPTDVPLINPDFLQTPAPRVRARSNDNNNGAPPPPPRQPRSPDSTVAIPTAYNEKVVLFLRQPNIDEVLRDRSSQFASSSGLREKVTKIAARGVDMLERFSNDIELTILLSLFENEIMSYVPPSAGSEIGSQSSPQGAGAQRLPGRVPAPYKRDFQAKLRNFYRKLESRGYGAGPGRLRLTVRRDHVLEDAFNKIMATPKRELQKNRLYITFAGEEGLDYGGPSREFFFLLSRELFNPYYGLFEYSANDTYTVQVSPSSTFVENAHEWFRFSGRVLGLALVHQYLLDAFFTRPFYKALLKV</sequence>
<feature type="region of interest" description="Disordered" evidence="7">
    <location>
        <begin position="201"/>
        <end position="222"/>
    </location>
</feature>